<dbReference type="InterPro" id="IPR050051">
    <property type="entry name" value="EccE_dom"/>
</dbReference>
<feature type="transmembrane region" description="Helical" evidence="8">
    <location>
        <begin position="20"/>
        <end position="39"/>
    </location>
</feature>
<evidence type="ECO:0000256" key="2">
    <source>
        <dbReference type="ARBA" id="ARBA00007759"/>
    </source>
</evidence>
<dbReference type="EMBL" id="CP108021">
    <property type="protein sequence ID" value="WUM19533.1"/>
    <property type="molecule type" value="Genomic_DNA"/>
</dbReference>
<feature type="region of interest" description="Disordered" evidence="7">
    <location>
        <begin position="550"/>
        <end position="677"/>
    </location>
</feature>
<feature type="compositionally biased region" description="Pro residues" evidence="7">
    <location>
        <begin position="599"/>
        <end position="610"/>
    </location>
</feature>
<dbReference type="RefSeq" id="WP_328857024.1">
    <property type="nucleotide sequence ID" value="NZ_CP108021.1"/>
</dbReference>
<comment type="subcellular location">
    <subcellularLocation>
        <location evidence="1">Cell membrane</location>
    </subcellularLocation>
</comment>
<dbReference type="KEGG" id="whr:OG579_17780"/>
<dbReference type="InterPro" id="IPR021368">
    <property type="entry name" value="T7SS_EccE"/>
</dbReference>
<sequence length="677" mass="71733">MVESAGPGTRPRSGGLTSALPLSSIVVTEIVAIALYAVLRVVGVAQMPSAAAALAVGVIGAALATSTRGFISVWGRLRRRIRFVRRRVGESDDPPMPFDVPTTDRTLMGLRWVDGRLISVIRLSRPVAPSILSPTQTVVSGSGLKLGVVARALRQFDIELESIDVVAHGWRTRSASHVAGPYQSLTGSLPAVPEQDVWIVLRLNPLQCPDAIASRGGGSTGVIRTAITATRRVGNHLAREGYRTRILTAGEITAMTGRLLDGAPVDSAEEDWDEVRYGSYRASAWAVPGALDAQILTDIWSTTALSTTTSTTITHDGPDEFELSTVVRYGSVGDLQLAVPDGLESLAGQQEPAISASVPAHRPRVRRMPVSVGDLAALDATVVPDGGCGQLIGADQAGSAVAVPLFGPDVRRVDLYGDPYLMLQIAVRAIALGARILVRTDRPETWRALSEGVNDARTLFISANATDQRYPTNTYTVCLLDSRQATEDQTITTHIRVHRETGEVTPLGETADVAVYQDASSTSRIYLVTSSGAMALTLVSVPAENHLIEGLRAPRPPVPVSATPQRPQDRFDDPRSGSVPPHGDQGPRRPAPFTSGPGPGGPGPNGPGPGGPGLRPQGPYAPGPGFDRPQQMPPTRDMPAPVRPEPRDDGPPTDRHSRIGRHSNPPPGRHSNPPDDA</sequence>
<gene>
    <name evidence="10" type="primary">eccE</name>
    <name evidence="10" type="ORF">OG579_17780</name>
</gene>
<evidence type="ECO:0000256" key="8">
    <source>
        <dbReference type="SAM" id="Phobius"/>
    </source>
</evidence>
<keyword evidence="3" id="KW-1003">Cell membrane</keyword>
<evidence type="ECO:0000256" key="7">
    <source>
        <dbReference type="SAM" id="MobiDB-lite"/>
    </source>
</evidence>
<dbReference type="Proteomes" id="UP001432128">
    <property type="component" value="Chromosome"/>
</dbReference>
<keyword evidence="5 8" id="KW-1133">Transmembrane helix</keyword>
<evidence type="ECO:0000313" key="11">
    <source>
        <dbReference type="Proteomes" id="UP001432128"/>
    </source>
</evidence>
<organism evidence="10 11">
    <name type="scientific">Williamsia herbipolensis</name>
    <dbReference type="NCBI Taxonomy" id="1603258"/>
    <lineage>
        <taxon>Bacteria</taxon>
        <taxon>Bacillati</taxon>
        <taxon>Actinomycetota</taxon>
        <taxon>Actinomycetes</taxon>
        <taxon>Mycobacteriales</taxon>
        <taxon>Nocardiaceae</taxon>
        <taxon>Williamsia</taxon>
    </lineage>
</organism>
<reference evidence="10 11" key="1">
    <citation type="submission" date="2022-10" db="EMBL/GenBank/DDBJ databases">
        <title>The complete genomes of actinobacterial strains from the NBC collection.</title>
        <authorList>
            <person name="Joergensen T.S."/>
            <person name="Alvarez Arevalo M."/>
            <person name="Sterndorff E.B."/>
            <person name="Faurdal D."/>
            <person name="Vuksanovic O."/>
            <person name="Mourched A.-S."/>
            <person name="Charusanti P."/>
            <person name="Shaw S."/>
            <person name="Blin K."/>
            <person name="Weber T."/>
        </authorList>
    </citation>
    <scope>NUCLEOTIDE SEQUENCE [LARGE SCALE GENOMIC DNA]</scope>
    <source>
        <strain evidence="10 11">NBC_00319</strain>
    </source>
</reference>
<evidence type="ECO:0000256" key="4">
    <source>
        <dbReference type="ARBA" id="ARBA00022692"/>
    </source>
</evidence>
<protein>
    <submittedName>
        <fullName evidence="10">Type VII secretion protein EccE</fullName>
    </submittedName>
</protein>
<dbReference type="GO" id="GO:0005886">
    <property type="term" value="C:plasma membrane"/>
    <property type="evidence" value="ECO:0007669"/>
    <property type="project" value="UniProtKB-SubCell"/>
</dbReference>
<evidence type="ECO:0000313" key="10">
    <source>
        <dbReference type="EMBL" id="WUM19533.1"/>
    </source>
</evidence>
<evidence type="ECO:0000256" key="1">
    <source>
        <dbReference type="ARBA" id="ARBA00004236"/>
    </source>
</evidence>
<accession>A0AAU4K0M4</accession>
<evidence type="ECO:0000256" key="5">
    <source>
        <dbReference type="ARBA" id="ARBA00022989"/>
    </source>
</evidence>
<name>A0AAU4K0M4_9NOCA</name>
<dbReference type="NCBIfam" id="TIGR03923">
    <property type="entry name" value="T7SS_EccE"/>
    <property type="match status" value="1"/>
</dbReference>
<evidence type="ECO:0000256" key="6">
    <source>
        <dbReference type="ARBA" id="ARBA00023136"/>
    </source>
</evidence>
<comment type="similarity">
    <text evidence="2">Belongs to the EccE family.</text>
</comment>
<dbReference type="Pfam" id="PF11203">
    <property type="entry name" value="EccE"/>
    <property type="match status" value="1"/>
</dbReference>
<evidence type="ECO:0000259" key="9">
    <source>
        <dbReference type="Pfam" id="PF11203"/>
    </source>
</evidence>
<proteinExistence type="inferred from homology"/>
<keyword evidence="11" id="KW-1185">Reference proteome</keyword>
<feature type="domain" description="Type VII secretion system protein EccE" evidence="9">
    <location>
        <begin position="194"/>
        <end position="286"/>
    </location>
</feature>
<dbReference type="AlphaFoldDB" id="A0AAU4K0M4"/>
<keyword evidence="6 8" id="KW-0472">Membrane</keyword>
<feature type="compositionally biased region" description="Basic and acidic residues" evidence="7">
    <location>
        <begin position="644"/>
        <end position="657"/>
    </location>
</feature>
<evidence type="ECO:0000256" key="3">
    <source>
        <dbReference type="ARBA" id="ARBA00022475"/>
    </source>
</evidence>
<keyword evidence="4 8" id="KW-0812">Transmembrane</keyword>
<feature type="transmembrane region" description="Helical" evidence="8">
    <location>
        <begin position="51"/>
        <end position="77"/>
    </location>
</feature>